<dbReference type="GO" id="GO:0008745">
    <property type="term" value="F:N-acetylmuramoyl-L-alanine amidase activity"/>
    <property type="evidence" value="ECO:0007669"/>
    <property type="project" value="UniProtKB-EC"/>
</dbReference>
<dbReference type="Pfam" id="PF11741">
    <property type="entry name" value="AMIN"/>
    <property type="match status" value="1"/>
</dbReference>
<evidence type="ECO:0000313" key="13">
    <source>
        <dbReference type="Proteomes" id="UP000824988"/>
    </source>
</evidence>
<dbReference type="SMART" id="SM00646">
    <property type="entry name" value="Ami_3"/>
    <property type="match status" value="1"/>
</dbReference>
<evidence type="ECO:0000256" key="2">
    <source>
        <dbReference type="ARBA" id="ARBA00004418"/>
    </source>
</evidence>
<dbReference type="GO" id="GO:0030288">
    <property type="term" value="C:outer membrane-bounded periplasmic space"/>
    <property type="evidence" value="ECO:0007669"/>
    <property type="project" value="TreeGrafter"/>
</dbReference>
<dbReference type="GO" id="GO:0071555">
    <property type="term" value="P:cell wall organization"/>
    <property type="evidence" value="ECO:0007669"/>
    <property type="project" value="UniProtKB-KW"/>
</dbReference>
<dbReference type="Proteomes" id="UP000824988">
    <property type="component" value="Chromosome"/>
</dbReference>
<evidence type="ECO:0000313" key="12">
    <source>
        <dbReference type="EMBL" id="BBL71676.1"/>
    </source>
</evidence>
<evidence type="ECO:0000256" key="9">
    <source>
        <dbReference type="ARBA" id="ARBA00074581"/>
    </source>
</evidence>
<dbReference type="InterPro" id="IPR002508">
    <property type="entry name" value="MurNAc-LAA_cat"/>
</dbReference>
<comment type="catalytic activity">
    <reaction evidence="1">
        <text>Hydrolyzes the link between N-acetylmuramoyl residues and L-amino acid residues in certain cell-wall glycopeptides.</text>
        <dbReference type="EC" id="3.5.1.28"/>
    </reaction>
</comment>
<dbReference type="CDD" id="cd02696">
    <property type="entry name" value="MurNAc-LAA"/>
    <property type="match status" value="1"/>
</dbReference>
<organism evidence="12 13">
    <name type="scientific">Methylogaea oryzae</name>
    <dbReference type="NCBI Taxonomy" id="1295382"/>
    <lineage>
        <taxon>Bacteria</taxon>
        <taxon>Pseudomonadati</taxon>
        <taxon>Pseudomonadota</taxon>
        <taxon>Gammaproteobacteria</taxon>
        <taxon>Methylococcales</taxon>
        <taxon>Methylococcaceae</taxon>
        <taxon>Methylogaea</taxon>
    </lineage>
</organism>
<keyword evidence="13" id="KW-1185">Reference proteome</keyword>
<dbReference type="AlphaFoldDB" id="A0A8D4VQ25"/>
<keyword evidence="5" id="KW-0732">Signal</keyword>
<evidence type="ECO:0000256" key="3">
    <source>
        <dbReference type="ARBA" id="ARBA00010860"/>
    </source>
</evidence>
<keyword evidence="8" id="KW-0961">Cell wall biogenesis/degradation</keyword>
<evidence type="ECO:0000256" key="4">
    <source>
        <dbReference type="ARBA" id="ARBA00011901"/>
    </source>
</evidence>
<feature type="region of interest" description="Disordered" evidence="10">
    <location>
        <begin position="114"/>
        <end position="174"/>
    </location>
</feature>
<name>A0A8D4VQ25_9GAMM</name>
<dbReference type="EMBL" id="AP019782">
    <property type="protein sequence ID" value="BBL71676.1"/>
    <property type="molecule type" value="Genomic_DNA"/>
</dbReference>
<dbReference type="PANTHER" id="PTHR30404:SF0">
    <property type="entry name" value="N-ACETYLMURAMOYL-L-ALANINE AMIDASE AMIC"/>
    <property type="match status" value="1"/>
</dbReference>
<keyword evidence="7" id="KW-0378">Hydrolase</keyword>
<evidence type="ECO:0000256" key="6">
    <source>
        <dbReference type="ARBA" id="ARBA00022764"/>
    </source>
</evidence>
<dbReference type="InterPro" id="IPR050695">
    <property type="entry name" value="N-acetylmuramoyl_amidase_3"/>
</dbReference>
<evidence type="ECO:0000259" key="11">
    <source>
        <dbReference type="SMART" id="SM00646"/>
    </source>
</evidence>
<dbReference type="InterPro" id="IPR021731">
    <property type="entry name" value="AMIN_dom"/>
</dbReference>
<evidence type="ECO:0000256" key="5">
    <source>
        <dbReference type="ARBA" id="ARBA00022729"/>
    </source>
</evidence>
<comment type="similarity">
    <text evidence="3">Belongs to the N-acetylmuramoyl-L-alanine amidase 3 family.</text>
</comment>
<accession>A0A8D4VQ25</accession>
<keyword evidence="6" id="KW-0574">Periplasm</keyword>
<dbReference type="Gene3D" id="2.60.40.3500">
    <property type="match status" value="1"/>
</dbReference>
<dbReference type="KEGG" id="moz:MoryE10_22820"/>
<dbReference type="EC" id="3.5.1.28" evidence="4"/>
<dbReference type="GO" id="GO:0009253">
    <property type="term" value="P:peptidoglycan catabolic process"/>
    <property type="evidence" value="ECO:0007669"/>
    <property type="project" value="InterPro"/>
</dbReference>
<proteinExistence type="inferred from homology"/>
<comment type="subcellular location">
    <subcellularLocation>
        <location evidence="2">Periplasm</location>
    </subcellularLocation>
</comment>
<evidence type="ECO:0000256" key="8">
    <source>
        <dbReference type="ARBA" id="ARBA00023316"/>
    </source>
</evidence>
<evidence type="ECO:0000256" key="7">
    <source>
        <dbReference type="ARBA" id="ARBA00022801"/>
    </source>
</evidence>
<gene>
    <name evidence="12" type="primary">amiB</name>
    <name evidence="12" type="ORF">MoryE10_22820</name>
</gene>
<dbReference type="FunFam" id="3.40.630.40:FF:000001">
    <property type="entry name" value="N-acetylmuramoyl-L-alanine amidase"/>
    <property type="match status" value="1"/>
</dbReference>
<evidence type="ECO:0000256" key="1">
    <source>
        <dbReference type="ARBA" id="ARBA00001561"/>
    </source>
</evidence>
<protein>
    <recommendedName>
        <fullName evidence="9">N-acetylmuramoyl-L-alanine amidase AmiC</fullName>
        <ecNumber evidence="4">3.5.1.28</ecNumber>
    </recommendedName>
</protein>
<dbReference type="Pfam" id="PF01520">
    <property type="entry name" value="Amidase_3"/>
    <property type="match status" value="1"/>
</dbReference>
<dbReference type="SUPFAM" id="SSF53187">
    <property type="entry name" value="Zn-dependent exopeptidases"/>
    <property type="match status" value="1"/>
</dbReference>
<reference evidence="12" key="1">
    <citation type="submission" date="2019-06" db="EMBL/GenBank/DDBJ databases">
        <title>Complete genome sequence of Methylogaea oryzae strain JCM16910.</title>
        <authorList>
            <person name="Asakawa S."/>
        </authorList>
    </citation>
    <scope>NUCLEOTIDE SEQUENCE</scope>
    <source>
        <strain evidence="12">E10</strain>
    </source>
</reference>
<feature type="domain" description="MurNAc-LAA" evidence="11">
    <location>
        <begin position="240"/>
        <end position="395"/>
    </location>
</feature>
<evidence type="ECO:0000256" key="10">
    <source>
        <dbReference type="SAM" id="MobiDB-lite"/>
    </source>
</evidence>
<dbReference type="Gene3D" id="3.40.630.40">
    <property type="entry name" value="Zn-dependent exopeptidases"/>
    <property type="match status" value="1"/>
</dbReference>
<dbReference type="PANTHER" id="PTHR30404">
    <property type="entry name" value="N-ACETYLMURAMOYL-L-ALANINE AMIDASE"/>
    <property type="match status" value="1"/>
</dbReference>
<sequence>MADAAVQVGALRYSATSSYTRLVFDTSAPVSEHQLAMLRNPDRLIIDVTNGVLNSALPQAPANNPTVRGVRAGMRDSAHLRLVVDLKQAVKVRSYVASEGRAGHQLVVDLYTGDSVPAPQPSEPVARQSPRSPVAMPASFSRPVSPERPAPVSEGVAGSTGLKPPAKQEKDKSALRDVVVAIDAGHGGDDPGAHGSLGTEEKHVALAIARRLEAMINQQPGMRPVMIRNGDYYVGLRERIQKARKHKADLFVSIHADAYVNDDVQGSSVFTLSEKGATSEAAKWLAERENAADLVGGVKLNDKDNVLASVLLDLSQTATQEASQEVAGTVLRELSRSSNLHHRQVQRAGFAVLKSPDIPSVLVETAFISNPEEERKLNDASHQDQIARSIFQGIRNYFVQRAPPGTHLAAQ</sequence>